<keyword evidence="2" id="KW-1185">Reference proteome</keyword>
<name>A0ABC8SIZ7_9AQUA</name>
<accession>A0ABC8SIZ7</accession>
<dbReference type="SUPFAM" id="SSF54495">
    <property type="entry name" value="UBC-like"/>
    <property type="match status" value="1"/>
</dbReference>
<evidence type="ECO:0000313" key="2">
    <source>
        <dbReference type="Proteomes" id="UP001642360"/>
    </source>
</evidence>
<dbReference type="InterPro" id="IPR016135">
    <property type="entry name" value="UBQ-conjugating_enzyme/RWD"/>
</dbReference>
<proteinExistence type="predicted"/>
<gene>
    <name evidence="1" type="ORF">ILEXP_LOCUS23420</name>
</gene>
<dbReference type="AlphaFoldDB" id="A0ABC8SIZ7"/>
<dbReference type="Proteomes" id="UP001642360">
    <property type="component" value="Unassembled WGS sequence"/>
</dbReference>
<reference evidence="1 2" key="1">
    <citation type="submission" date="2024-02" db="EMBL/GenBank/DDBJ databases">
        <authorList>
            <person name="Vignale AGUSTIN F."/>
            <person name="Sosa J E."/>
            <person name="Modenutti C."/>
        </authorList>
    </citation>
    <scope>NUCLEOTIDE SEQUENCE [LARGE SCALE GENOMIC DNA]</scope>
</reference>
<evidence type="ECO:0008006" key="3">
    <source>
        <dbReference type="Google" id="ProtNLM"/>
    </source>
</evidence>
<dbReference type="Gene3D" id="3.10.110.10">
    <property type="entry name" value="Ubiquitin Conjugating Enzyme"/>
    <property type="match status" value="1"/>
</dbReference>
<evidence type="ECO:0000313" key="1">
    <source>
        <dbReference type="EMBL" id="CAK9155038.1"/>
    </source>
</evidence>
<organism evidence="1 2">
    <name type="scientific">Ilex paraguariensis</name>
    <name type="common">yerba mate</name>
    <dbReference type="NCBI Taxonomy" id="185542"/>
    <lineage>
        <taxon>Eukaryota</taxon>
        <taxon>Viridiplantae</taxon>
        <taxon>Streptophyta</taxon>
        <taxon>Embryophyta</taxon>
        <taxon>Tracheophyta</taxon>
        <taxon>Spermatophyta</taxon>
        <taxon>Magnoliopsida</taxon>
        <taxon>eudicotyledons</taxon>
        <taxon>Gunneridae</taxon>
        <taxon>Pentapetalae</taxon>
        <taxon>asterids</taxon>
        <taxon>campanulids</taxon>
        <taxon>Aquifoliales</taxon>
        <taxon>Aquifoliaceae</taxon>
        <taxon>Ilex</taxon>
    </lineage>
</organism>
<protein>
    <recommendedName>
        <fullName evidence="3">Ubiquitin-conjugating enzyme E2 2</fullName>
    </recommendedName>
</protein>
<comment type="caution">
    <text evidence="1">The sequence shown here is derived from an EMBL/GenBank/DDBJ whole genome shotgun (WGS) entry which is preliminary data.</text>
</comment>
<sequence>GAGMSNPVKKRLMRNFKRLQKQDPRAGICGAPYDNNIRLWNVDILKYVRDFRMLAFIASN</sequence>
<feature type="non-terminal residue" evidence="1">
    <location>
        <position position="1"/>
    </location>
</feature>
<dbReference type="EMBL" id="CAUOFW020002625">
    <property type="protein sequence ID" value="CAK9155038.1"/>
    <property type="molecule type" value="Genomic_DNA"/>
</dbReference>